<comment type="caution">
    <text evidence="1">The sequence shown here is derived from an EMBL/GenBank/DDBJ whole genome shotgun (WGS) entry which is preliminary data.</text>
</comment>
<dbReference type="EMBL" id="QTSX02003022">
    <property type="protein sequence ID" value="KAJ9072342.1"/>
    <property type="molecule type" value="Genomic_DNA"/>
</dbReference>
<proteinExistence type="predicted"/>
<sequence>MMQNKCEANQENLVSKARQMQARDHTQYKLPIFQVDQYVLLFKSSLQNSKSKKFLHKWSGPFQIASIVNPLSPLALDRIAFPCCSKKSAQSPAKPLNSLQDLAHAVDERFVLAYPAEPPALVALAWEETLLGIVPS</sequence>
<keyword evidence="2" id="KW-1185">Reference proteome</keyword>
<dbReference type="Proteomes" id="UP001165960">
    <property type="component" value="Unassembled WGS sequence"/>
</dbReference>
<evidence type="ECO:0000313" key="1">
    <source>
        <dbReference type="EMBL" id="KAJ9072342.1"/>
    </source>
</evidence>
<name>A0ACC2TCT9_9FUNG</name>
<accession>A0ACC2TCT9</accession>
<gene>
    <name evidence="1" type="ORF">DSO57_1028550</name>
</gene>
<protein>
    <submittedName>
        <fullName evidence="1">Uncharacterized protein</fullName>
    </submittedName>
</protein>
<evidence type="ECO:0000313" key="2">
    <source>
        <dbReference type="Proteomes" id="UP001165960"/>
    </source>
</evidence>
<reference evidence="1" key="1">
    <citation type="submission" date="2022-04" db="EMBL/GenBank/DDBJ databases">
        <title>Genome of the entomopathogenic fungus Entomophthora muscae.</title>
        <authorList>
            <person name="Elya C."/>
            <person name="Lovett B.R."/>
            <person name="Lee E."/>
            <person name="Macias A.M."/>
            <person name="Hajek A.E."/>
            <person name="De Bivort B.L."/>
            <person name="Kasson M.T."/>
            <person name="De Fine Licht H.H."/>
            <person name="Stajich J.E."/>
        </authorList>
    </citation>
    <scope>NUCLEOTIDE SEQUENCE</scope>
    <source>
        <strain evidence="1">Berkeley</strain>
    </source>
</reference>
<organism evidence="1 2">
    <name type="scientific">Entomophthora muscae</name>
    <dbReference type="NCBI Taxonomy" id="34485"/>
    <lineage>
        <taxon>Eukaryota</taxon>
        <taxon>Fungi</taxon>
        <taxon>Fungi incertae sedis</taxon>
        <taxon>Zoopagomycota</taxon>
        <taxon>Entomophthoromycotina</taxon>
        <taxon>Entomophthoromycetes</taxon>
        <taxon>Entomophthorales</taxon>
        <taxon>Entomophthoraceae</taxon>
        <taxon>Entomophthora</taxon>
    </lineage>
</organism>